<dbReference type="Gramene" id="CDF37123">
    <property type="protein sequence ID" value="CDF37123"/>
    <property type="gene ID" value="CHC_T00005089001"/>
</dbReference>
<dbReference type="Gene3D" id="2.60.40.10">
    <property type="entry name" value="Immunoglobulins"/>
    <property type="match status" value="1"/>
</dbReference>
<dbReference type="GO" id="GO:2001070">
    <property type="term" value="F:starch binding"/>
    <property type="evidence" value="ECO:0007669"/>
    <property type="project" value="InterPro"/>
</dbReference>
<dbReference type="SUPFAM" id="SSF49452">
    <property type="entry name" value="Starch-binding domain-like"/>
    <property type="match status" value="1"/>
</dbReference>
<dbReference type="PROSITE" id="PS51166">
    <property type="entry name" value="CBM20"/>
    <property type="match status" value="1"/>
</dbReference>
<dbReference type="GeneID" id="17324655"/>
<dbReference type="RefSeq" id="XP_005716942.1">
    <property type="nucleotide sequence ID" value="XM_005716885.1"/>
</dbReference>
<dbReference type="KEGG" id="ccp:CHC_T00005089001"/>
<gene>
    <name evidence="2" type="ORF">CHC_T00005089001</name>
</gene>
<keyword evidence="3" id="KW-1185">Reference proteome</keyword>
<name>R7QH98_CHOCR</name>
<evidence type="ECO:0000313" key="3">
    <source>
        <dbReference type="Proteomes" id="UP000012073"/>
    </source>
</evidence>
<dbReference type="Proteomes" id="UP000012073">
    <property type="component" value="Unassembled WGS sequence"/>
</dbReference>
<feature type="domain" description="CBM20" evidence="1">
    <location>
        <begin position="431"/>
        <end position="544"/>
    </location>
</feature>
<dbReference type="SMART" id="SM01065">
    <property type="entry name" value="CBM_2"/>
    <property type="match status" value="1"/>
</dbReference>
<dbReference type="InterPro" id="IPR013783">
    <property type="entry name" value="Ig-like_fold"/>
</dbReference>
<evidence type="ECO:0000259" key="1">
    <source>
        <dbReference type="PROSITE" id="PS51166"/>
    </source>
</evidence>
<dbReference type="AlphaFoldDB" id="R7QH98"/>
<accession>R7QH98</accession>
<evidence type="ECO:0000313" key="2">
    <source>
        <dbReference type="EMBL" id="CDF37123.1"/>
    </source>
</evidence>
<reference evidence="3" key="1">
    <citation type="journal article" date="2013" name="Proc. Natl. Acad. Sci. U.S.A.">
        <title>Genome structure and metabolic features in the red seaweed Chondrus crispus shed light on evolution of the Archaeplastida.</title>
        <authorList>
            <person name="Collen J."/>
            <person name="Porcel B."/>
            <person name="Carre W."/>
            <person name="Ball S.G."/>
            <person name="Chaparro C."/>
            <person name="Tonon T."/>
            <person name="Barbeyron T."/>
            <person name="Michel G."/>
            <person name="Noel B."/>
            <person name="Valentin K."/>
            <person name="Elias M."/>
            <person name="Artiguenave F."/>
            <person name="Arun A."/>
            <person name="Aury J.M."/>
            <person name="Barbosa-Neto J.F."/>
            <person name="Bothwell J.H."/>
            <person name="Bouget F.Y."/>
            <person name="Brillet L."/>
            <person name="Cabello-Hurtado F."/>
            <person name="Capella-Gutierrez S."/>
            <person name="Charrier B."/>
            <person name="Cladiere L."/>
            <person name="Cock J.M."/>
            <person name="Coelho S.M."/>
            <person name="Colleoni C."/>
            <person name="Czjzek M."/>
            <person name="Da Silva C."/>
            <person name="Delage L."/>
            <person name="Denoeud F."/>
            <person name="Deschamps P."/>
            <person name="Dittami S.M."/>
            <person name="Gabaldon T."/>
            <person name="Gachon C.M."/>
            <person name="Groisillier A."/>
            <person name="Herve C."/>
            <person name="Jabbari K."/>
            <person name="Katinka M."/>
            <person name="Kloareg B."/>
            <person name="Kowalczyk N."/>
            <person name="Labadie K."/>
            <person name="Leblanc C."/>
            <person name="Lopez P.J."/>
            <person name="McLachlan D.H."/>
            <person name="Meslet-Cladiere L."/>
            <person name="Moustafa A."/>
            <person name="Nehr Z."/>
            <person name="Nyvall Collen P."/>
            <person name="Panaud O."/>
            <person name="Partensky F."/>
            <person name="Poulain J."/>
            <person name="Rensing S.A."/>
            <person name="Rousvoal S."/>
            <person name="Samson G."/>
            <person name="Symeonidi A."/>
            <person name="Weissenbach J."/>
            <person name="Zambounis A."/>
            <person name="Wincker P."/>
            <person name="Boyen C."/>
        </authorList>
    </citation>
    <scope>NUCLEOTIDE SEQUENCE [LARGE SCALE GENOMIC DNA]</scope>
    <source>
        <strain evidence="3">cv. Stackhouse</strain>
    </source>
</reference>
<sequence>MGGSFLLSRLSACVEAGRGLILRRVAHRHGAAPATVTGGVGVQVAVGDGIGKEAQCVDTGEPPHQELEVATNGNGHERVDHQVQEDPTVEQTLSDFHSHVEGEEQGRQPVKHSLAELLALVVSLDAEKDDQLLSHCIQPTPLPIALQTPLSTEQEAVLLARQAVLDAILSKHHRSEQAPDQLVLFAPGLHAPVAERQSFLYPLSVFALNDASLAIKASMQATRLDDALPDNVHYVHLEAVLDGCAWDASLVLNGYSWQRRSTWLVCLDTTDFEHERLQRHLSMIGTLTSLDSAIVVVYVTPDFAQNVQESEDGHWMGAAPIFACGDLFALARDCGFQVSYVTSLRDAAAEYGLPPWLQNSLSTSLFADQLKFACFKHMRSSVLGSIPDINSASEYSARNGLQTNTDDARVASSPTRLSFVRNTSTEKFEDYANSDTRALRFELQVGSIPPRLSRQEFSVVLIGSDLSFGCWDPKQAKKMHGNIWETTGVMAVDLALSVEASTVEYKYAITNAQKDIIAWEEGSNRVLAPAAAESVQYVREEWRS</sequence>
<dbReference type="Pfam" id="PF00686">
    <property type="entry name" value="CBM_20"/>
    <property type="match status" value="1"/>
</dbReference>
<dbReference type="OrthoDB" id="550577at2759"/>
<organism evidence="2 3">
    <name type="scientific">Chondrus crispus</name>
    <name type="common">Carrageen Irish moss</name>
    <name type="synonym">Polymorpha crispa</name>
    <dbReference type="NCBI Taxonomy" id="2769"/>
    <lineage>
        <taxon>Eukaryota</taxon>
        <taxon>Rhodophyta</taxon>
        <taxon>Florideophyceae</taxon>
        <taxon>Rhodymeniophycidae</taxon>
        <taxon>Gigartinales</taxon>
        <taxon>Gigartinaceae</taxon>
        <taxon>Chondrus</taxon>
    </lineage>
</organism>
<dbReference type="EMBL" id="HG001818">
    <property type="protein sequence ID" value="CDF37123.1"/>
    <property type="molecule type" value="Genomic_DNA"/>
</dbReference>
<protein>
    <recommendedName>
        <fullName evidence="1">CBM20 domain-containing protein</fullName>
    </recommendedName>
</protein>
<dbReference type="InterPro" id="IPR002044">
    <property type="entry name" value="CBM20"/>
</dbReference>
<proteinExistence type="predicted"/>
<dbReference type="InterPro" id="IPR013784">
    <property type="entry name" value="Carb-bd-like_fold"/>
</dbReference>